<evidence type="ECO:0000313" key="3">
    <source>
        <dbReference type="EMBL" id="OXA60175.1"/>
    </source>
</evidence>
<name>A0A226ERB6_FOLCA</name>
<evidence type="ECO:0000313" key="4">
    <source>
        <dbReference type="Proteomes" id="UP000198287"/>
    </source>
</evidence>
<dbReference type="AlphaFoldDB" id="A0A226ERB6"/>
<dbReference type="EMBL" id="LNIX01000002">
    <property type="protein sequence ID" value="OXA60175.1"/>
    <property type="molecule type" value="Genomic_DNA"/>
</dbReference>
<organism evidence="3 4">
    <name type="scientific">Folsomia candida</name>
    <name type="common">Springtail</name>
    <dbReference type="NCBI Taxonomy" id="158441"/>
    <lineage>
        <taxon>Eukaryota</taxon>
        <taxon>Metazoa</taxon>
        <taxon>Ecdysozoa</taxon>
        <taxon>Arthropoda</taxon>
        <taxon>Hexapoda</taxon>
        <taxon>Collembola</taxon>
        <taxon>Entomobryomorpha</taxon>
        <taxon>Isotomoidea</taxon>
        <taxon>Isotomidae</taxon>
        <taxon>Proisotominae</taxon>
        <taxon>Folsomia</taxon>
    </lineage>
</organism>
<proteinExistence type="predicted"/>
<keyword evidence="4" id="KW-1185">Reference proteome</keyword>
<evidence type="ECO:0000256" key="1">
    <source>
        <dbReference type="SAM" id="MobiDB-lite"/>
    </source>
</evidence>
<keyword evidence="3" id="KW-0675">Receptor</keyword>
<feature type="compositionally biased region" description="Basic residues" evidence="1">
    <location>
        <begin position="365"/>
        <end position="374"/>
    </location>
</feature>
<comment type="caution">
    <text evidence="3">The sequence shown here is derived from an EMBL/GenBank/DDBJ whole genome shotgun (WGS) entry which is preliminary data.</text>
</comment>
<keyword evidence="2" id="KW-0472">Membrane</keyword>
<dbReference type="OrthoDB" id="347083at2759"/>
<feature type="transmembrane region" description="Helical" evidence="2">
    <location>
        <begin position="234"/>
        <end position="255"/>
    </location>
</feature>
<protein>
    <submittedName>
        <fullName evidence="3">Adhesion G-protein coupled receptor D1</fullName>
    </submittedName>
</protein>
<keyword evidence="2" id="KW-0812">Transmembrane</keyword>
<feature type="region of interest" description="Disordered" evidence="1">
    <location>
        <begin position="352"/>
        <end position="383"/>
    </location>
</feature>
<evidence type="ECO:0000256" key="2">
    <source>
        <dbReference type="SAM" id="Phobius"/>
    </source>
</evidence>
<dbReference type="Gene3D" id="1.20.1070.10">
    <property type="entry name" value="Rhodopsin 7-helix transmembrane proteins"/>
    <property type="match status" value="1"/>
</dbReference>
<reference evidence="3 4" key="1">
    <citation type="submission" date="2015-12" db="EMBL/GenBank/DDBJ databases">
        <title>The genome of Folsomia candida.</title>
        <authorList>
            <person name="Faddeeva A."/>
            <person name="Derks M.F."/>
            <person name="Anvar Y."/>
            <person name="Smit S."/>
            <person name="Van Straalen N."/>
            <person name="Roelofs D."/>
        </authorList>
    </citation>
    <scope>NUCLEOTIDE SEQUENCE [LARGE SCALE GENOMIC DNA]</scope>
    <source>
        <strain evidence="3 4">VU population</strain>
        <tissue evidence="3">Whole body</tissue>
    </source>
</reference>
<gene>
    <name evidence="3" type="ORF">Fcan01_05904</name>
</gene>
<accession>A0A226ERB6</accession>
<sequence length="398" mass="43813">MKNIHMYGVAAVVEEATPQRKCTFHGAYRNGITKNDDELPNLISQFLSSSTARFSTFSYFLYSEEAARIDLWPISVYLAGSNTSFDVVIAEKLRFTVRLSVKGDHKRAVPSGVWKEELYPILDKNCNGNALPGDKALSIKLGREKRKELFKQDHDHYIKVVAFIESNTFLVVLSLRHLLAARKLWADSTSAEMDEDTLDERKISGRIRASAMLLPLLSIMWFLGVVSLENASSIFFQIASASANILLSWLILYFLGDEMWPELWSCCTRRDQSPSSSLFSTDDGGCQPGAHLSFDNEPLLAASSTSTVLPPLPSTSSAYGIDVGHSVCKPATASSSSSSSSKSGVRQCTPGMYAPIFPGPSNNRPGKRQAKSSRRPNWSIPGGSEIYELKMDSISTIS</sequence>
<feature type="transmembrane region" description="Helical" evidence="2">
    <location>
        <begin position="211"/>
        <end position="228"/>
    </location>
</feature>
<dbReference type="Proteomes" id="UP000198287">
    <property type="component" value="Unassembled WGS sequence"/>
</dbReference>
<keyword evidence="2" id="KW-1133">Transmembrane helix</keyword>